<reference evidence="4 5" key="1">
    <citation type="submission" date="2019-08" db="EMBL/GenBank/DDBJ databases">
        <title>Draft genome sequences of two oriental melons (Cucumis melo L. var makuwa).</title>
        <authorList>
            <person name="Kwon S.-Y."/>
        </authorList>
    </citation>
    <scope>NUCLEOTIDE SEQUENCE [LARGE SCALE GENOMIC DNA]</scope>
    <source>
        <strain evidence="5">cv. Chang Bougi</strain>
        <strain evidence="4">cv. SW 3</strain>
        <tissue evidence="2">Leaf</tissue>
    </source>
</reference>
<comment type="caution">
    <text evidence="2">The sequence shown here is derived from an EMBL/GenBank/DDBJ whole genome shotgun (WGS) entry which is preliminary data.</text>
</comment>
<sequence>MFQQSDGSPSSSDRLLSTDGIVGAEYDDMPVDDHTQCQQADYPPACQSYEMDKNIEHDLSDGDGERGTHHGRRRQ</sequence>
<dbReference type="Proteomes" id="UP000321393">
    <property type="component" value="Unassembled WGS sequence"/>
</dbReference>
<protein>
    <submittedName>
        <fullName evidence="2">Uncharacterized protein</fullName>
    </submittedName>
</protein>
<accession>A0A5A7UT95</accession>
<dbReference type="AlphaFoldDB" id="A0A5A7UT95"/>
<evidence type="ECO:0000313" key="4">
    <source>
        <dbReference type="Proteomes" id="UP000321393"/>
    </source>
</evidence>
<dbReference type="EMBL" id="SSTD01005557">
    <property type="protein sequence ID" value="TYK21627.1"/>
    <property type="molecule type" value="Genomic_DNA"/>
</dbReference>
<dbReference type="EMBL" id="SSTE01006526">
    <property type="protein sequence ID" value="KAA0059122.1"/>
    <property type="molecule type" value="Genomic_DNA"/>
</dbReference>
<organism evidence="2 4">
    <name type="scientific">Cucumis melo var. makuwa</name>
    <name type="common">Oriental melon</name>
    <dbReference type="NCBI Taxonomy" id="1194695"/>
    <lineage>
        <taxon>Eukaryota</taxon>
        <taxon>Viridiplantae</taxon>
        <taxon>Streptophyta</taxon>
        <taxon>Embryophyta</taxon>
        <taxon>Tracheophyta</taxon>
        <taxon>Spermatophyta</taxon>
        <taxon>Magnoliopsida</taxon>
        <taxon>eudicotyledons</taxon>
        <taxon>Gunneridae</taxon>
        <taxon>Pentapetalae</taxon>
        <taxon>rosids</taxon>
        <taxon>fabids</taxon>
        <taxon>Cucurbitales</taxon>
        <taxon>Cucurbitaceae</taxon>
        <taxon>Benincaseae</taxon>
        <taxon>Cucumis</taxon>
    </lineage>
</organism>
<evidence type="ECO:0000313" key="5">
    <source>
        <dbReference type="Proteomes" id="UP000321947"/>
    </source>
</evidence>
<proteinExistence type="predicted"/>
<feature type="compositionally biased region" description="Basic and acidic residues" evidence="1">
    <location>
        <begin position="50"/>
        <end position="68"/>
    </location>
</feature>
<feature type="region of interest" description="Disordered" evidence="1">
    <location>
        <begin position="1"/>
        <end position="75"/>
    </location>
</feature>
<evidence type="ECO:0000256" key="1">
    <source>
        <dbReference type="SAM" id="MobiDB-lite"/>
    </source>
</evidence>
<evidence type="ECO:0000313" key="3">
    <source>
        <dbReference type="EMBL" id="TYK21627.1"/>
    </source>
</evidence>
<name>A0A5A7UT95_CUCMM</name>
<evidence type="ECO:0000313" key="2">
    <source>
        <dbReference type="EMBL" id="KAA0059122.1"/>
    </source>
</evidence>
<gene>
    <name evidence="3" type="ORF">E5676_scaffold150G00250</name>
    <name evidence="2" type="ORF">E6C27_scaffold430G00290</name>
</gene>
<feature type="compositionally biased region" description="Polar residues" evidence="1">
    <location>
        <begin position="1"/>
        <end position="15"/>
    </location>
</feature>
<dbReference type="Proteomes" id="UP000321947">
    <property type="component" value="Unassembled WGS sequence"/>
</dbReference>